<evidence type="ECO:0000259" key="8">
    <source>
        <dbReference type="PROSITE" id="PS50067"/>
    </source>
</evidence>
<dbReference type="EMBL" id="KT986273">
    <property type="protein sequence ID" value="AMS24247.1"/>
    <property type="molecule type" value="mRNA"/>
</dbReference>
<evidence type="ECO:0000256" key="5">
    <source>
        <dbReference type="SAM" id="Coils"/>
    </source>
</evidence>
<dbReference type="SUPFAM" id="SSF47576">
    <property type="entry name" value="Calponin-homology domain, CH-domain"/>
    <property type="match status" value="1"/>
</dbReference>
<feature type="coiled-coil region" evidence="5">
    <location>
        <begin position="386"/>
        <end position="413"/>
    </location>
</feature>
<evidence type="ECO:0000256" key="1">
    <source>
        <dbReference type="ARBA" id="ARBA00010899"/>
    </source>
</evidence>
<evidence type="ECO:0000256" key="4">
    <source>
        <dbReference type="PROSITE-ProRule" id="PRU00283"/>
    </source>
</evidence>
<organism evidence="9">
    <name type="scientific">Marsilea vestita</name>
    <name type="common">Hairy water-clover</name>
    <dbReference type="NCBI Taxonomy" id="59764"/>
    <lineage>
        <taxon>Eukaryota</taxon>
        <taxon>Viridiplantae</taxon>
        <taxon>Streptophyta</taxon>
        <taxon>Embryophyta</taxon>
        <taxon>Tracheophyta</taxon>
        <taxon>Polypodiopsida</taxon>
        <taxon>Polypodiidae</taxon>
        <taxon>Salviniales</taxon>
        <taxon>Marsileaceae</taxon>
        <taxon>Marsilea</taxon>
    </lineage>
</organism>
<dbReference type="GO" id="GO:0015630">
    <property type="term" value="C:microtubule cytoskeleton"/>
    <property type="evidence" value="ECO:0007669"/>
    <property type="project" value="TreeGrafter"/>
</dbReference>
<sequence>MVHEQTCRSSLIIRASSSCAATSQKLYCSSHFQASEEYNRTFRDYDANVAPDHQDVRTPLGRLTETSLASRRAIELARRRFQAAAWMQNMVGPLDLSLEPTEEEFRMCLMNGVVLCNLINKVHPGAVPQIVQHIPNSPDGAAFQCSENIKNFLLVVEEMKLPAFEVSDLEKGGLHIGWTAKLVDCILSIKAYYEWQQSGRQELWKLGSYKSSTSPHQPVPRPVVSCSWFGSGRSEVSISKSECRNFNDWSLDNVGSVSDEYCSFTEKSGMIWKGHSAHVMDSTLAWVQHVCRKYVDTFMARKRNSRHASVLGIPDTSMPCEALLKLVMAVLDDKSPEEVATLVEFMLKKVIEEYRQQSLCQERESGQLYLKSQTFNQEVNFSKNTNQDYAARLESQSNEIKDLKSALETTRLQFQKFQFGWEKEMEALQGKLQGLGQAAAQYHKVAAENRELYNLVQDLKGNIRVYCRVRPFLPGQRNVQSTVDYIGDRGTIAIQNPTKQGKDQRKSFTFNKVFGPSASQEEVFLDTQPLIRSVLDGYNVCIFAYGQTGSGKTHTMMGPNNPCPDDWGVNFRALNDLFYISHERQDVVRYEVAVQMMEIYNEQVRDLLCSDGTNKKLEIRNNSQQNGLNVPDASLHPVNSTEAVLDLMALGHKNRAVGSTALNERSSRSHSVLTVHVKGTDLTSGDALRGCLHLVDLAGSERVDKSEAIGERLKEAQHINRSLSALGDVIAALAQKSSHVPYRNSKLTQLLQDALGGQAKTLMFVHVSPDQDSYGETISTLKFAERVAKVELGAAQSNKESGEIRELRDQVAYLRDALARKEAELELCQREHRVKGNDKFHEKAVNDMLAVSSTFSYGLDDDSIRWQSHHITSPDSRSSSTTTSEVSFPINSAVGNSGPRNSKARQGSFDYDDFDQLIPHPSLERTRSISAQNNGSESDRKRQMKGR</sequence>
<evidence type="ECO:0000259" key="7">
    <source>
        <dbReference type="PROSITE" id="PS50021"/>
    </source>
</evidence>
<feature type="binding site" evidence="4">
    <location>
        <begin position="546"/>
        <end position="553"/>
    </location>
    <ligand>
        <name>ATP</name>
        <dbReference type="ChEBI" id="CHEBI:30616"/>
    </ligand>
</feature>
<dbReference type="InterPro" id="IPR001752">
    <property type="entry name" value="Kinesin_motor_dom"/>
</dbReference>
<dbReference type="Pfam" id="PF00225">
    <property type="entry name" value="Kinesin"/>
    <property type="match status" value="1"/>
</dbReference>
<keyword evidence="2" id="KW-0150">Chloroplast</keyword>
<keyword evidence="3 4" id="KW-0505">Motor protein</keyword>
<feature type="compositionally biased region" description="Polar residues" evidence="6">
    <location>
        <begin position="889"/>
        <end position="900"/>
    </location>
</feature>
<keyword evidence="2" id="KW-0934">Plastid</keyword>
<keyword evidence="4" id="KW-0067">ATP-binding</keyword>
<dbReference type="PRINTS" id="PR00380">
    <property type="entry name" value="KINESINHEAVY"/>
</dbReference>
<dbReference type="GO" id="GO:0003777">
    <property type="term" value="F:microtubule motor activity"/>
    <property type="evidence" value="ECO:0007669"/>
    <property type="project" value="InterPro"/>
</dbReference>
<dbReference type="SUPFAM" id="SSF52540">
    <property type="entry name" value="P-loop containing nucleoside triphosphate hydrolases"/>
    <property type="match status" value="1"/>
</dbReference>
<dbReference type="SMART" id="SM00129">
    <property type="entry name" value="KISc"/>
    <property type="match status" value="1"/>
</dbReference>
<accession>A0A142KWC7</accession>
<name>A0A142KWC7_MARVE</name>
<keyword evidence="4" id="KW-0547">Nucleotide-binding</keyword>
<dbReference type="AlphaFoldDB" id="A0A142KWC7"/>
<dbReference type="InterPro" id="IPR027417">
    <property type="entry name" value="P-loop_NTPase"/>
</dbReference>
<feature type="region of interest" description="Disordered" evidence="6">
    <location>
        <begin position="870"/>
        <end position="947"/>
    </location>
</feature>
<proteinExistence type="evidence at transcript level"/>
<feature type="domain" description="Calponin-homology (CH)" evidence="7">
    <location>
        <begin position="77"/>
        <end position="194"/>
    </location>
</feature>
<dbReference type="GO" id="GO:0008017">
    <property type="term" value="F:microtubule binding"/>
    <property type="evidence" value="ECO:0007669"/>
    <property type="project" value="InterPro"/>
</dbReference>
<evidence type="ECO:0000256" key="3">
    <source>
        <dbReference type="ARBA" id="ARBA00023175"/>
    </source>
</evidence>
<keyword evidence="5" id="KW-0175">Coiled coil</keyword>
<feature type="compositionally biased region" description="Low complexity" evidence="6">
    <location>
        <begin position="873"/>
        <end position="887"/>
    </location>
</feature>
<dbReference type="PANTHER" id="PTHR47972:SF28">
    <property type="entry name" value="KINESIN-LIKE PROTEIN KLP-3"/>
    <property type="match status" value="1"/>
</dbReference>
<dbReference type="InterPro" id="IPR027640">
    <property type="entry name" value="Kinesin-like_fam"/>
</dbReference>
<dbReference type="FunFam" id="3.40.850.10:FF:000178">
    <property type="entry name" value="Kinesin-related protein3"/>
    <property type="match status" value="1"/>
</dbReference>
<dbReference type="Gene3D" id="3.40.850.10">
    <property type="entry name" value="Kinesin motor domain"/>
    <property type="match status" value="1"/>
</dbReference>
<comment type="similarity">
    <text evidence="1">Belongs to the TRAFAC class myosin-kinesin ATPase superfamily. Kinesin family. KIN-14 subfamily.</text>
</comment>
<dbReference type="PANTHER" id="PTHR47972">
    <property type="entry name" value="KINESIN-LIKE PROTEIN KLP-3"/>
    <property type="match status" value="1"/>
</dbReference>
<dbReference type="GO" id="GO:0005524">
    <property type="term" value="F:ATP binding"/>
    <property type="evidence" value="ECO:0007669"/>
    <property type="project" value="UniProtKB-UniRule"/>
</dbReference>
<dbReference type="Gene3D" id="1.10.418.10">
    <property type="entry name" value="Calponin-like domain"/>
    <property type="match status" value="1"/>
</dbReference>
<dbReference type="FunFam" id="3.40.850.10:FF:000111">
    <property type="entry name" value="p-loop nucleoside triphosphate hydrolase superfamily protein with CH (Calponin Homology) domain"/>
    <property type="match status" value="1"/>
</dbReference>
<evidence type="ECO:0000256" key="6">
    <source>
        <dbReference type="SAM" id="MobiDB-lite"/>
    </source>
</evidence>
<dbReference type="CDD" id="cd01366">
    <property type="entry name" value="KISc_C_terminal"/>
    <property type="match status" value="1"/>
</dbReference>
<protein>
    <submittedName>
        <fullName evidence="9">Kinesin 14-IIa protein</fullName>
    </submittedName>
</protein>
<reference evidence="9" key="1">
    <citation type="journal article" date="2016" name="Cytoskeleton">
        <title>Transcriptome analysis reveals a diverse family of kinesins essential for spermatogenesis in the fern Marsilea.</title>
        <authorList>
            <person name="Tomei E.J."/>
            <person name="Wolniak S.M."/>
        </authorList>
    </citation>
    <scope>NUCLEOTIDE SEQUENCE</scope>
</reference>
<dbReference type="GO" id="GO:0007018">
    <property type="term" value="P:microtubule-based movement"/>
    <property type="evidence" value="ECO:0007669"/>
    <property type="project" value="InterPro"/>
</dbReference>
<dbReference type="InterPro" id="IPR001715">
    <property type="entry name" value="CH_dom"/>
</dbReference>
<dbReference type="InterPro" id="IPR036872">
    <property type="entry name" value="CH_dom_sf"/>
</dbReference>
<feature type="coiled-coil region" evidence="5">
    <location>
        <begin position="804"/>
        <end position="831"/>
    </location>
</feature>
<evidence type="ECO:0000256" key="2">
    <source>
        <dbReference type="ARBA" id="ARBA00022528"/>
    </source>
</evidence>
<evidence type="ECO:0000313" key="9">
    <source>
        <dbReference type="EMBL" id="AMS24247.1"/>
    </source>
</evidence>
<dbReference type="SMART" id="SM00033">
    <property type="entry name" value="CH"/>
    <property type="match status" value="1"/>
</dbReference>
<feature type="domain" description="Kinesin motor" evidence="8">
    <location>
        <begin position="462"/>
        <end position="790"/>
    </location>
</feature>
<dbReference type="PROSITE" id="PS50021">
    <property type="entry name" value="CH"/>
    <property type="match status" value="1"/>
</dbReference>
<dbReference type="PROSITE" id="PS50067">
    <property type="entry name" value="KINESIN_MOTOR_2"/>
    <property type="match status" value="1"/>
</dbReference>
<dbReference type="InterPro" id="IPR036961">
    <property type="entry name" value="Kinesin_motor_dom_sf"/>
</dbReference>
<dbReference type="Pfam" id="PF00307">
    <property type="entry name" value="CH"/>
    <property type="match status" value="1"/>
</dbReference>
<dbReference type="CDD" id="cd21203">
    <property type="entry name" value="CH_AtKIN14-like"/>
    <property type="match status" value="1"/>
</dbReference>